<name>A0A395HNB6_ASPHC</name>
<evidence type="ECO:0000313" key="4">
    <source>
        <dbReference type="EMBL" id="RAL08913.1"/>
    </source>
</evidence>
<dbReference type="SUPFAM" id="SSF48403">
    <property type="entry name" value="Ankyrin repeat"/>
    <property type="match status" value="1"/>
</dbReference>
<evidence type="ECO:0000256" key="3">
    <source>
        <dbReference type="SAM" id="Phobius"/>
    </source>
</evidence>
<keyword evidence="1" id="KW-0040">ANK repeat</keyword>
<dbReference type="RefSeq" id="XP_025548067.1">
    <property type="nucleotide sequence ID" value="XM_025697248.1"/>
</dbReference>
<sequence>MKYDQMHKAQYWSTETSRLIRSIVIGAARSLKWRGMGLSRRASVTYLAFVLAGVLGHAEMVQLLHQTHISLETPTSESGGTALLLAAWNAREHGIRTFLDLGADIEAKDLRGMTALMVASAGPHRGLGELLLARGALSSLAIGPEQPPSDMPSTWPGQQEQRRL</sequence>
<dbReference type="PROSITE" id="PS50297">
    <property type="entry name" value="ANK_REP_REGION"/>
    <property type="match status" value="1"/>
</dbReference>
<dbReference type="Pfam" id="PF12796">
    <property type="entry name" value="Ank_2"/>
    <property type="match status" value="1"/>
</dbReference>
<keyword evidence="3" id="KW-0472">Membrane</keyword>
<organism evidence="4 5">
    <name type="scientific">Aspergillus homomorphus (strain CBS 101889)</name>
    <dbReference type="NCBI Taxonomy" id="1450537"/>
    <lineage>
        <taxon>Eukaryota</taxon>
        <taxon>Fungi</taxon>
        <taxon>Dikarya</taxon>
        <taxon>Ascomycota</taxon>
        <taxon>Pezizomycotina</taxon>
        <taxon>Eurotiomycetes</taxon>
        <taxon>Eurotiomycetidae</taxon>
        <taxon>Eurotiales</taxon>
        <taxon>Aspergillaceae</taxon>
        <taxon>Aspergillus</taxon>
        <taxon>Aspergillus subgen. Circumdati</taxon>
    </lineage>
</organism>
<feature type="repeat" description="ANK" evidence="1">
    <location>
        <begin position="78"/>
        <end position="110"/>
    </location>
</feature>
<dbReference type="InterPro" id="IPR036770">
    <property type="entry name" value="Ankyrin_rpt-contain_sf"/>
</dbReference>
<dbReference type="STRING" id="1450537.A0A395HNB6"/>
<dbReference type="VEuPathDB" id="FungiDB:BO97DRAFT_428014"/>
<dbReference type="Gene3D" id="1.25.40.20">
    <property type="entry name" value="Ankyrin repeat-containing domain"/>
    <property type="match status" value="1"/>
</dbReference>
<dbReference type="EMBL" id="KZ824309">
    <property type="protein sequence ID" value="RAL08913.1"/>
    <property type="molecule type" value="Genomic_DNA"/>
</dbReference>
<evidence type="ECO:0000256" key="1">
    <source>
        <dbReference type="PROSITE-ProRule" id="PRU00023"/>
    </source>
</evidence>
<protein>
    <submittedName>
        <fullName evidence="4">Uncharacterized protein</fullName>
    </submittedName>
</protein>
<feature type="transmembrane region" description="Helical" evidence="3">
    <location>
        <begin position="44"/>
        <end position="64"/>
    </location>
</feature>
<proteinExistence type="predicted"/>
<dbReference type="AlphaFoldDB" id="A0A395HNB6"/>
<keyword evidence="5" id="KW-1185">Reference proteome</keyword>
<dbReference type="InterPro" id="IPR002110">
    <property type="entry name" value="Ankyrin_rpt"/>
</dbReference>
<evidence type="ECO:0000256" key="2">
    <source>
        <dbReference type="SAM" id="MobiDB-lite"/>
    </source>
</evidence>
<accession>A0A395HNB6</accession>
<evidence type="ECO:0000313" key="5">
    <source>
        <dbReference type="Proteomes" id="UP000248961"/>
    </source>
</evidence>
<dbReference type="PROSITE" id="PS50088">
    <property type="entry name" value="ANK_REPEAT"/>
    <property type="match status" value="1"/>
</dbReference>
<feature type="compositionally biased region" description="Polar residues" evidence="2">
    <location>
        <begin position="151"/>
        <end position="164"/>
    </location>
</feature>
<keyword evidence="3" id="KW-0812">Transmembrane</keyword>
<keyword evidence="3" id="KW-1133">Transmembrane helix</keyword>
<feature type="region of interest" description="Disordered" evidence="2">
    <location>
        <begin position="142"/>
        <end position="164"/>
    </location>
</feature>
<gene>
    <name evidence="4" type="ORF">BO97DRAFT_428014</name>
</gene>
<reference evidence="4 5" key="1">
    <citation type="submission" date="2018-02" db="EMBL/GenBank/DDBJ databases">
        <title>The genomes of Aspergillus section Nigri reveals drivers in fungal speciation.</title>
        <authorList>
            <consortium name="DOE Joint Genome Institute"/>
            <person name="Vesth T.C."/>
            <person name="Nybo J."/>
            <person name="Theobald S."/>
            <person name="Brandl J."/>
            <person name="Frisvad J.C."/>
            <person name="Nielsen K.F."/>
            <person name="Lyhne E.K."/>
            <person name="Kogle M.E."/>
            <person name="Kuo A."/>
            <person name="Riley R."/>
            <person name="Clum A."/>
            <person name="Nolan M."/>
            <person name="Lipzen A."/>
            <person name="Salamov A."/>
            <person name="Henrissat B."/>
            <person name="Wiebenga A."/>
            <person name="De vries R.P."/>
            <person name="Grigoriev I.V."/>
            <person name="Mortensen U.H."/>
            <person name="Andersen M.R."/>
            <person name="Baker S.E."/>
        </authorList>
    </citation>
    <scope>NUCLEOTIDE SEQUENCE [LARGE SCALE GENOMIC DNA]</scope>
    <source>
        <strain evidence="4 5">CBS 101889</strain>
    </source>
</reference>
<dbReference type="OrthoDB" id="366390at2759"/>
<dbReference type="GeneID" id="37201537"/>
<dbReference type="Proteomes" id="UP000248961">
    <property type="component" value="Unassembled WGS sequence"/>
</dbReference>